<keyword evidence="3" id="KW-1185">Reference proteome</keyword>
<dbReference type="RefSeq" id="WP_188576076.1">
    <property type="nucleotide sequence ID" value="NZ_BMCT01000001.1"/>
</dbReference>
<dbReference type="Proteomes" id="UP000606044">
    <property type="component" value="Unassembled WGS sequence"/>
</dbReference>
<organism evidence="2 3">
    <name type="scientific">Azorhizobium oxalatiphilum</name>
    <dbReference type="NCBI Taxonomy" id="980631"/>
    <lineage>
        <taxon>Bacteria</taxon>
        <taxon>Pseudomonadati</taxon>
        <taxon>Pseudomonadota</taxon>
        <taxon>Alphaproteobacteria</taxon>
        <taxon>Hyphomicrobiales</taxon>
        <taxon>Xanthobacteraceae</taxon>
        <taxon>Azorhizobium</taxon>
    </lineage>
</organism>
<proteinExistence type="predicted"/>
<dbReference type="GO" id="GO:0016787">
    <property type="term" value="F:hydrolase activity"/>
    <property type="evidence" value="ECO:0007669"/>
    <property type="project" value="UniProtKB-KW"/>
</dbReference>
<feature type="domain" description="DUF2460" evidence="1">
    <location>
        <begin position="5"/>
        <end position="211"/>
    </location>
</feature>
<evidence type="ECO:0000313" key="2">
    <source>
        <dbReference type="EMBL" id="GGF53218.1"/>
    </source>
</evidence>
<dbReference type="NCBIfam" id="TIGR02217">
    <property type="entry name" value="chp_TIGR02217"/>
    <property type="match status" value="1"/>
</dbReference>
<reference evidence="2" key="1">
    <citation type="journal article" date="2014" name="Int. J. Syst. Evol. Microbiol.">
        <title>Complete genome sequence of Corynebacterium casei LMG S-19264T (=DSM 44701T), isolated from a smear-ripened cheese.</title>
        <authorList>
            <consortium name="US DOE Joint Genome Institute (JGI-PGF)"/>
            <person name="Walter F."/>
            <person name="Albersmeier A."/>
            <person name="Kalinowski J."/>
            <person name="Ruckert C."/>
        </authorList>
    </citation>
    <scope>NUCLEOTIDE SEQUENCE</scope>
    <source>
        <strain evidence="2">CCM 7897</strain>
    </source>
</reference>
<accession>A0A917BNN4</accession>
<dbReference type="InterPro" id="IPR011740">
    <property type="entry name" value="DUF2460"/>
</dbReference>
<name>A0A917BNN4_9HYPH</name>
<evidence type="ECO:0000313" key="3">
    <source>
        <dbReference type="Proteomes" id="UP000606044"/>
    </source>
</evidence>
<gene>
    <name evidence="2" type="ORF">GCM10007301_10850</name>
</gene>
<dbReference type="Pfam" id="PF09343">
    <property type="entry name" value="DUF2460"/>
    <property type="match status" value="1"/>
</dbReference>
<reference evidence="2" key="2">
    <citation type="submission" date="2020-09" db="EMBL/GenBank/DDBJ databases">
        <authorList>
            <person name="Sun Q."/>
            <person name="Sedlacek I."/>
        </authorList>
    </citation>
    <scope>NUCLEOTIDE SEQUENCE</scope>
    <source>
        <strain evidence="2">CCM 7897</strain>
    </source>
</reference>
<sequence>MPSFHEVLFPIDVARGAAGGPERVTEVVTTVSGREERNTRRADSRRRWDAGYGVKSLAALHTVLAFFEERRGRLHGFRWRDPMDPSSSVPGVAITPHDQVIGTGDGTTRAFVLTKTYGALHAPYVRRITKPAAGVRIAVGGVERQENTDFTCDLSTGTVWFAEGHAPPAGATVSAGFTFDVPVRFDTDYLEINLSHFAAGDIPRIPIIEIRP</sequence>
<keyword evidence="2" id="KW-0378">Hydrolase</keyword>
<comment type="caution">
    <text evidence="2">The sequence shown here is derived from an EMBL/GenBank/DDBJ whole genome shotgun (WGS) entry which is preliminary data.</text>
</comment>
<dbReference type="EMBL" id="BMCT01000001">
    <property type="protein sequence ID" value="GGF53218.1"/>
    <property type="molecule type" value="Genomic_DNA"/>
</dbReference>
<evidence type="ECO:0000259" key="1">
    <source>
        <dbReference type="Pfam" id="PF09343"/>
    </source>
</evidence>
<protein>
    <submittedName>
        <fullName evidence="2">Glycoside hydrolase family 24</fullName>
    </submittedName>
</protein>
<dbReference type="AlphaFoldDB" id="A0A917BNN4"/>